<comment type="caution">
    <text evidence="2">The sequence shown here is derived from an EMBL/GenBank/DDBJ whole genome shotgun (WGS) entry which is preliminary data.</text>
</comment>
<evidence type="ECO:0000259" key="1">
    <source>
        <dbReference type="Pfam" id="PF18962"/>
    </source>
</evidence>
<dbReference type="PANTHER" id="PTHR43739:SF5">
    <property type="entry name" value="EXO-ALPHA-SIALIDASE"/>
    <property type="match status" value="1"/>
</dbReference>
<dbReference type="InterPro" id="IPR052025">
    <property type="entry name" value="Xyloglucanase_GH74"/>
</dbReference>
<dbReference type="Gene3D" id="2.130.10.10">
    <property type="entry name" value="YVTN repeat-like/Quinoprotein amine dehydrogenase"/>
    <property type="match status" value="4"/>
</dbReference>
<keyword evidence="3" id="KW-1185">Reference proteome</keyword>
<accession>A0AAE3MFV0</accession>
<dbReference type="CDD" id="cd15482">
    <property type="entry name" value="Sialidase_non-viral"/>
    <property type="match status" value="1"/>
</dbReference>
<dbReference type="InterPro" id="IPR026444">
    <property type="entry name" value="Secre_tail"/>
</dbReference>
<dbReference type="Pfam" id="PF18962">
    <property type="entry name" value="Por_Secre_tail"/>
    <property type="match status" value="1"/>
</dbReference>
<evidence type="ECO:0000313" key="2">
    <source>
        <dbReference type="EMBL" id="MCW3806671.1"/>
    </source>
</evidence>
<sequence length="1333" mass="146523">MQKKFFILIVAVSLIGIYFFADLQISQKERKKVLSVSSEDIIQQQIDRKIERRKNGYAKPADKPDKYVEYKQAMKSGFGKLEYPKNYKAKELKAAIAHKSSLKRTTEDLPWVQRGPGNIGGRTRAIVVDHSDATQQTWFAGAVSGGIWKTSDAGSNWELVSPDITNMSINSMAMAPSNANVIYAGTGEGYYNLDAVQGNGMYKSVDNGVTWSQIAKTTNTSFFHYVNDIVVSPSDENILYVATNRAVTKSYDGGDNWSNITPQQGGDGRYQRLIMHPSDENILWVTLNNKGVLKSTDAGASWFQVLDISGEGRIELMVSKVDADMLYALNQDSKLYYSNNGGEDWAECVEGSTTNFLGGQGWYNNVIAGHPTDENKGFIGGIDCYSFTLGSDISGSGKLAYSLVNGMSSLIETGNFYGTHENGGLKIYDAYSGITDDIEIQFGSGLTQKAHRLNSTSYTYDISTDLPSLEYNNFIDVPFKVIRTDGTINTQLDASFIDSNDNGIFDLTAAGYEVIIIHGYSYSGVANTSVVENNGNSSVMVALYPKLVDSAVWDEASLPTSNIEITPFNLYNRSLSTDHLTVWHTSGASNYSHADHHNITILDGVGSPFSILVGNDGGLFYSSDAGINWSTKSQGYITTQFYGIARHPEQNIYFGGMQDNGSYISSANPSVSSDWDEVLGGDGFDVVWHSRNPDKIIGSIYYNDLSRSSDGGATWEDIHNNIGDNTEETAPFLTKIASSKINPDLLFVAGKSGLWRSENFGTNWENISIGSDWGWGGGGYPKMAISEANPDVVWAGIIMNSDGTGGYTTGTMHVSTDGGGTFSSAVNAMDLGAVSNIVTHPNDANTAYLLFSYSNWPKIFKTTDLGQTWEDISGFHTTDGEGNVIYGADYSFSGFPNVAVNTMLVMPFDENELWVGTEIGLFISYDGGGSWALANNGIPAVSIWDMKIVGDEIVVGTHGLGVWTVQRSGLSTVDYNPYLNGIGVNPNGNYTLEVDCNVAYDKLELYVDEELMETYSGVEVGIHQYVIDANMLEGKQRVRVLGYVESDSYSSNSLDIPESQLLAVRTSYSNTFSEDLDDFYGNGFAINGNGLNNNNAIVTDHPYPENTDLYYTLKYPITVSGEQAMAFIKYQDIAYVETGEDGIEYPDTDFYDYVVVQASKDGINWVDLAPGYDFNYNNVWNSGGSQYSDTPTYADYADHTIDLWDSFNAGDVIIVRFKLHSDPYTVGWGWAIDNLRIQEDISSIFSNKGYDFSLDIYPNPSKGNINIEVEETYVGMVNIIVYTISGNKVAEYSEYKESRIFNKNISLDHLSKGSYIVKVEMGKKQSSEVLVIK</sequence>
<gene>
    <name evidence="2" type="ORF">OM074_13625</name>
</gene>
<protein>
    <submittedName>
        <fullName evidence="2">T9SS type A sorting domain-containing protein</fullName>
    </submittedName>
</protein>
<dbReference type="InterPro" id="IPR015943">
    <property type="entry name" value="WD40/YVTN_repeat-like_dom_sf"/>
</dbReference>
<dbReference type="GO" id="GO:0010411">
    <property type="term" value="P:xyloglucan metabolic process"/>
    <property type="evidence" value="ECO:0007669"/>
    <property type="project" value="TreeGrafter"/>
</dbReference>
<dbReference type="Proteomes" id="UP001207408">
    <property type="component" value="Unassembled WGS sequence"/>
</dbReference>
<name>A0AAE3MFV0_9BACT</name>
<dbReference type="NCBIfam" id="TIGR04183">
    <property type="entry name" value="Por_Secre_tail"/>
    <property type="match status" value="1"/>
</dbReference>
<reference evidence="2" key="1">
    <citation type="submission" date="2022-10" db="EMBL/GenBank/DDBJ databases">
        <authorList>
            <person name="Yu W.X."/>
        </authorList>
    </citation>
    <scope>NUCLEOTIDE SEQUENCE</scope>
    <source>
        <strain evidence="2">D04</strain>
    </source>
</reference>
<organism evidence="2 3">
    <name type="scientific">Plebeiibacterium marinum</name>
    <dbReference type="NCBI Taxonomy" id="2992111"/>
    <lineage>
        <taxon>Bacteria</taxon>
        <taxon>Pseudomonadati</taxon>
        <taxon>Bacteroidota</taxon>
        <taxon>Bacteroidia</taxon>
        <taxon>Marinilabiliales</taxon>
        <taxon>Marinilabiliaceae</taxon>
        <taxon>Plebeiibacterium</taxon>
    </lineage>
</organism>
<dbReference type="PANTHER" id="PTHR43739">
    <property type="entry name" value="XYLOGLUCANASE (EUROFUNG)"/>
    <property type="match status" value="1"/>
</dbReference>
<dbReference type="RefSeq" id="WP_301200319.1">
    <property type="nucleotide sequence ID" value="NZ_JAPDPI010000028.1"/>
</dbReference>
<proteinExistence type="predicted"/>
<dbReference type="EMBL" id="JAPDPI010000028">
    <property type="protein sequence ID" value="MCW3806671.1"/>
    <property type="molecule type" value="Genomic_DNA"/>
</dbReference>
<evidence type="ECO:0000313" key="3">
    <source>
        <dbReference type="Proteomes" id="UP001207408"/>
    </source>
</evidence>
<feature type="domain" description="Secretion system C-terminal sorting" evidence="1">
    <location>
        <begin position="1256"/>
        <end position="1331"/>
    </location>
</feature>
<dbReference type="SUPFAM" id="SSF110296">
    <property type="entry name" value="Oligoxyloglucan reducing end-specific cellobiohydrolase"/>
    <property type="match status" value="2"/>
</dbReference>